<dbReference type="InterPro" id="IPR002539">
    <property type="entry name" value="MaoC-like_dom"/>
</dbReference>
<dbReference type="GO" id="GO:0004312">
    <property type="term" value="F:fatty acid synthase activity"/>
    <property type="evidence" value="ECO:0007669"/>
    <property type="project" value="InterPro"/>
</dbReference>
<evidence type="ECO:0000259" key="2">
    <source>
        <dbReference type="Pfam" id="PF01575"/>
    </source>
</evidence>
<reference evidence="3 4" key="1">
    <citation type="submission" date="2020-01" db="EMBL/GenBank/DDBJ databases">
        <title>Novel species isolated from a subtropical stream in China.</title>
        <authorList>
            <person name="Lu H."/>
        </authorList>
    </citation>
    <scope>NUCLEOTIDE SEQUENCE [LARGE SCALE GENOMIC DNA]</scope>
    <source>
        <strain evidence="3 4">FT82W</strain>
    </source>
</reference>
<evidence type="ECO:0000256" key="1">
    <source>
        <dbReference type="ARBA" id="ARBA00023239"/>
    </source>
</evidence>
<keyword evidence="1" id="KW-0456">Lyase</keyword>
<evidence type="ECO:0000313" key="3">
    <source>
        <dbReference type="EMBL" id="MYM90782.1"/>
    </source>
</evidence>
<dbReference type="FunFam" id="3.10.129.10:FF:000042">
    <property type="entry name" value="MaoC domain protein dehydratase"/>
    <property type="match status" value="1"/>
</dbReference>
<dbReference type="GO" id="GO:0005835">
    <property type="term" value="C:fatty acid synthase complex"/>
    <property type="evidence" value="ECO:0007669"/>
    <property type="project" value="InterPro"/>
</dbReference>
<accession>A0A845GBE5</accession>
<dbReference type="PANTHER" id="PTHR43437">
    <property type="entry name" value="HYDROXYACYL-THIOESTER DEHYDRATASE TYPE 2, MITOCHONDRIAL-RELATED"/>
    <property type="match status" value="1"/>
</dbReference>
<gene>
    <name evidence="3" type="ORF">GTP91_26865</name>
</gene>
<dbReference type="Proteomes" id="UP000470302">
    <property type="component" value="Unassembled WGS sequence"/>
</dbReference>
<evidence type="ECO:0000313" key="4">
    <source>
        <dbReference type="Proteomes" id="UP000470302"/>
    </source>
</evidence>
<dbReference type="PANTHER" id="PTHR43437:SF3">
    <property type="entry name" value="HYDROXYACYL-THIOESTER DEHYDRATASE TYPE 2, MITOCHONDRIAL"/>
    <property type="match status" value="1"/>
</dbReference>
<dbReference type="GO" id="GO:0019171">
    <property type="term" value="F:(3R)-hydroxyacyl-[acyl-carrier-protein] dehydratase activity"/>
    <property type="evidence" value="ECO:0007669"/>
    <property type="project" value="TreeGrafter"/>
</dbReference>
<dbReference type="GO" id="GO:0006633">
    <property type="term" value="P:fatty acid biosynthetic process"/>
    <property type="evidence" value="ECO:0007669"/>
    <property type="project" value="InterPro"/>
</dbReference>
<feature type="non-terminal residue" evidence="3">
    <location>
        <position position="227"/>
    </location>
</feature>
<feature type="domain" description="MaoC-like" evidence="2">
    <location>
        <begin position="23"/>
        <end position="119"/>
    </location>
</feature>
<dbReference type="RefSeq" id="WP_175041915.1">
    <property type="nucleotide sequence ID" value="NZ_WWCW01000141.1"/>
</dbReference>
<dbReference type="InterPro" id="IPR050965">
    <property type="entry name" value="UPF0336/Enoyl-CoA_hydratase"/>
</dbReference>
<comment type="caution">
    <text evidence="3">The sequence shown here is derived from an EMBL/GenBank/DDBJ whole genome shotgun (WGS) entry which is preliminary data.</text>
</comment>
<proteinExistence type="predicted"/>
<dbReference type="PRINTS" id="PR01483">
    <property type="entry name" value="FASYNTHASE"/>
</dbReference>
<dbReference type="SUPFAM" id="SSF54637">
    <property type="entry name" value="Thioesterase/thiol ester dehydrase-isomerase"/>
    <property type="match status" value="1"/>
</dbReference>
<dbReference type="CDD" id="cd03449">
    <property type="entry name" value="R_hydratase"/>
    <property type="match status" value="1"/>
</dbReference>
<dbReference type="Pfam" id="PF01575">
    <property type="entry name" value="MaoC_dehydratas"/>
    <property type="match status" value="1"/>
</dbReference>
<dbReference type="InterPro" id="IPR003965">
    <property type="entry name" value="Fatty_acid_synthase"/>
</dbReference>
<dbReference type="AlphaFoldDB" id="A0A845GBE5"/>
<dbReference type="InterPro" id="IPR029069">
    <property type="entry name" value="HotDog_dom_sf"/>
</dbReference>
<name>A0A845GBE5_9BURK</name>
<organism evidence="3 4">
    <name type="scientific">Duganella vulcania</name>
    <dbReference type="NCBI Taxonomy" id="2692166"/>
    <lineage>
        <taxon>Bacteria</taxon>
        <taxon>Pseudomonadati</taxon>
        <taxon>Pseudomonadota</taxon>
        <taxon>Betaproteobacteria</taxon>
        <taxon>Burkholderiales</taxon>
        <taxon>Oxalobacteraceae</taxon>
        <taxon>Telluria group</taxon>
        <taxon>Duganella</taxon>
    </lineage>
</organism>
<dbReference type="EMBL" id="WWCW01000141">
    <property type="protein sequence ID" value="MYM90782.1"/>
    <property type="molecule type" value="Genomic_DNA"/>
</dbReference>
<protein>
    <submittedName>
        <fullName evidence="3">Enoyl-CoA hydratase</fullName>
    </submittedName>
</protein>
<dbReference type="Gene3D" id="3.10.129.10">
    <property type="entry name" value="Hotdog Thioesterase"/>
    <property type="match status" value="1"/>
</dbReference>
<sequence length="227" mass="24034">MNASDDIIENITYDELHVGQTARLCRTLTKDDIAAFAAVSGDVNPAHVDPEYAGHTLFHGVIAHGMWGAALISRLLGTVLPGPGTIYLGQTLQFLKPVRIGDELRITATVTSMEPAKKHVLLDCEIKNQTGAVVLNGVATVIAPSEKVRRPRVHLPSISLSQVHANYASLMEAAAPLTPVRCGVVHPCDEASLRGALDAATHKLIVPVLIAPEARLRALADGAGLSL</sequence>